<feature type="transmembrane region" description="Helical" evidence="1">
    <location>
        <begin position="163"/>
        <end position="180"/>
    </location>
</feature>
<evidence type="ECO:0000313" key="3">
    <source>
        <dbReference type="Proteomes" id="UP000748756"/>
    </source>
</evidence>
<evidence type="ECO:0000256" key="1">
    <source>
        <dbReference type="SAM" id="Phobius"/>
    </source>
</evidence>
<keyword evidence="1" id="KW-0812">Transmembrane</keyword>
<name>A0A9P5VEM1_9FUNG</name>
<dbReference type="AlphaFoldDB" id="A0A9P5VEM1"/>
<protein>
    <submittedName>
        <fullName evidence="2">Uncharacterized protein</fullName>
    </submittedName>
</protein>
<keyword evidence="1" id="KW-1133">Transmembrane helix</keyword>
<proteinExistence type="predicted"/>
<feature type="transmembrane region" description="Helical" evidence="1">
    <location>
        <begin position="186"/>
        <end position="209"/>
    </location>
</feature>
<reference evidence="2" key="1">
    <citation type="journal article" date="2020" name="Fungal Divers.">
        <title>Resolving the Mortierellaceae phylogeny through synthesis of multi-gene phylogenetics and phylogenomics.</title>
        <authorList>
            <person name="Vandepol N."/>
            <person name="Liber J."/>
            <person name="Desiro A."/>
            <person name="Na H."/>
            <person name="Kennedy M."/>
            <person name="Barry K."/>
            <person name="Grigoriev I.V."/>
            <person name="Miller A.N."/>
            <person name="O'Donnell K."/>
            <person name="Stajich J.E."/>
            <person name="Bonito G."/>
        </authorList>
    </citation>
    <scope>NUCLEOTIDE SEQUENCE</scope>
    <source>
        <strain evidence="2">NRRL 6426</strain>
    </source>
</reference>
<organism evidence="2 3">
    <name type="scientific">Linnemannia schmuckeri</name>
    <dbReference type="NCBI Taxonomy" id="64567"/>
    <lineage>
        <taxon>Eukaryota</taxon>
        <taxon>Fungi</taxon>
        <taxon>Fungi incertae sedis</taxon>
        <taxon>Mucoromycota</taxon>
        <taxon>Mortierellomycotina</taxon>
        <taxon>Mortierellomycetes</taxon>
        <taxon>Mortierellales</taxon>
        <taxon>Mortierellaceae</taxon>
        <taxon>Linnemannia</taxon>
    </lineage>
</organism>
<feature type="transmembrane region" description="Helical" evidence="1">
    <location>
        <begin position="216"/>
        <end position="236"/>
    </location>
</feature>
<keyword evidence="1" id="KW-0472">Membrane</keyword>
<sequence>MSPTPASAPHFIPTGPGGYPIFADGGPLPGYRDSIGYSAAFLGRRSVRDTWIAVSVLWIVWAILFLARQTFGPTRVYDAPRSERVTSSGAPVVSEQGPYDVQNGVAGGARGGHDHTVVGGGANGTTTATGLGGHRGAVGGRKTGLVSRTVDSVRDRIDRTYKLIRDLTLMLLVVVTLNSFGLGSGVAVLILAWIYVAFALIWAGLMMVIESRVIDLIMGTLQMLLLLGILIAAYVVGWDVLH</sequence>
<dbReference type="EMBL" id="JAAAUQ010000043">
    <property type="protein sequence ID" value="KAF9155960.1"/>
    <property type="molecule type" value="Genomic_DNA"/>
</dbReference>
<evidence type="ECO:0000313" key="2">
    <source>
        <dbReference type="EMBL" id="KAF9155960.1"/>
    </source>
</evidence>
<comment type="caution">
    <text evidence="2">The sequence shown here is derived from an EMBL/GenBank/DDBJ whole genome shotgun (WGS) entry which is preliminary data.</text>
</comment>
<dbReference type="Proteomes" id="UP000748756">
    <property type="component" value="Unassembled WGS sequence"/>
</dbReference>
<gene>
    <name evidence="2" type="ORF">BG015_007867</name>
</gene>
<accession>A0A9P5VEM1</accession>
<keyword evidence="3" id="KW-1185">Reference proteome</keyword>
<feature type="transmembrane region" description="Helical" evidence="1">
    <location>
        <begin position="50"/>
        <end position="67"/>
    </location>
</feature>
<dbReference type="OrthoDB" id="2446850at2759"/>